<feature type="domain" description="RNA polymerase sigma factor 70 region 4 type 2" evidence="7">
    <location>
        <begin position="135"/>
        <end position="174"/>
    </location>
</feature>
<proteinExistence type="inferred from homology"/>
<comment type="caution">
    <text evidence="8">The sequence shown here is derived from an EMBL/GenBank/DDBJ whole genome shotgun (WGS) entry which is preliminary data.</text>
</comment>
<dbReference type="NCBIfam" id="TIGR02937">
    <property type="entry name" value="sigma70-ECF"/>
    <property type="match status" value="1"/>
</dbReference>
<protein>
    <submittedName>
        <fullName evidence="8">RNA polymerase subunit sigma-24</fullName>
    </submittedName>
</protein>
<dbReference type="Pfam" id="PF08281">
    <property type="entry name" value="Sigma70_r4_2"/>
    <property type="match status" value="1"/>
</dbReference>
<dbReference type="InterPro" id="IPR007627">
    <property type="entry name" value="RNA_pol_sigma70_r2"/>
</dbReference>
<dbReference type="InterPro" id="IPR013324">
    <property type="entry name" value="RNA_pol_sigma_r3/r4-like"/>
</dbReference>
<dbReference type="Proteomes" id="UP000023430">
    <property type="component" value="Unassembled WGS sequence"/>
</dbReference>
<dbReference type="InterPro" id="IPR013325">
    <property type="entry name" value="RNA_pol_sigma_r2"/>
</dbReference>
<dbReference type="SUPFAM" id="SSF88659">
    <property type="entry name" value="Sigma3 and sigma4 domains of RNA polymerase sigma factors"/>
    <property type="match status" value="1"/>
</dbReference>
<dbReference type="Gene3D" id="1.10.10.10">
    <property type="entry name" value="Winged helix-like DNA-binding domain superfamily/Winged helix DNA-binding domain"/>
    <property type="match status" value="1"/>
</dbReference>
<evidence type="ECO:0000256" key="2">
    <source>
        <dbReference type="ARBA" id="ARBA00023015"/>
    </source>
</evidence>
<dbReference type="Pfam" id="PF04542">
    <property type="entry name" value="Sigma70_r2"/>
    <property type="match status" value="1"/>
</dbReference>
<dbReference type="SUPFAM" id="SSF88946">
    <property type="entry name" value="Sigma2 domain of RNA polymerase sigma factors"/>
    <property type="match status" value="1"/>
</dbReference>
<keyword evidence="3" id="KW-0731">Sigma factor</keyword>
<dbReference type="PANTHER" id="PTHR43133">
    <property type="entry name" value="RNA POLYMERASE ECF-TYPE SIGMA FACTO"/>
    <property type="match status" value="1"/>
</dbReference>
<keyword evidence="9" id="KW-1185">Reference proteome</keyword>
<dbReference type="GO" id="GO:0016987">
    <property type="term" value="F:sigma factor activity"/>
    <property type="evidence" value="ECO:0007669"/>
    <property type="project" value="UniProtKB-KW"/>
</dbReference>
<dbReference type="InterPro" id="IPR013249">
    <property type="entry name" value="RNA_pol_sigma70_r4_t2"/>
</dbReference>
<evidence type="ECO:0000313" key="8">
    <source>
        <dbReference type="EMBL" id="ETX29207.1"/>
    </source>
</evidence>
<dbReference type="RefSeq" id="WP_051491891.1">
    <property type="nucleotide sequence ID" value="NZ_JAME01000011.1"/>
</dbReference>
<name>X7F8H2_9RHOB</name>
<comment type="similarity">
    <text evidence="1">Belongs to the sigma-70 factor family. ECF subfamily.</text>
</comment>
<sequence length="176" mass="20377">MTEQHRHPAEQTPELRRDQSRSAFEDALTSEMPHVRSYALSLTRDAANADDLVQDCMVRALKNWQSYAAGTHMRRWLFTIVRNRHLDRCRSESRRGQSISIDDCPQGTLGQRAAQDDWMALRDCGRKLREARACDREILFMRVFSGLSNEEIARRLGIAEGTVRSRLSRMRAQMRA</sequence>
<evidence type="ECO:0000256" key="5">
    <source>
        <dbReference type="SAM" id="MobiDB-lite"/>
    </source>
</evidence>
<feature type="domain" description="RNA polymerase sigma-70 region 2" evidence="6">
    <location>
        <begin position="31"/>
        <end position="95"/>
    </location>
</feature>
<dbReference type="InterPro" id="IPR039425">
    <property type="entry name" value="RNA_pol_sigma-70-like"/>
</dbReference>
<evidence type="ECO:0000313" key="9">
    <source>
        <dbReference type="Proteomes" id="UP000023430"/>
    </source>
</evidence>
<dbReference type="EMBL" id="JAME01000011">
    <property type="protein sequence ID" value="ETX29207.1"/>
    <property type="molecule type" value="Genomic_DNA"/>
</dbReference>
<accession>X7F8H2</accession>
<dbReference type="GO" id="GO:0006352">
    <property type="term" value="P:DNA-templated transcription initiation"/>
    <property type="evidence" value="ECO:0007669"/>
    <property type="project" value="InterPro"/>
</dbReference>
<keyword evidence="4" id="KW-0804">Transcription</keyword>
<organism evidence="8 9">
    <name type="scientific">Roseivivax isoporae LMG 25204</name>
    <dbReference type="NCBI Taxonomy" id="1449351"/>
    <lineage>
        <taxon>Bacteria</taxon>
        <taxon>Pseudomonadati</taxon>
        <taxon>Pseudomonadota</taxon>
        <taxon>Alphaproteobacteria</taxon>
        <taxon>Rhodobacterales</taxon>
        <taxon>Roseobacteraceae</taxon>
        <taxon>Roseivivax</taxon>
    </lineage>
</organism>
<reference evidence="8 9" key="1">
    <citation type="submission" date="2014-01" db="EMBL/GenBank/DDBJ databases">
        <title>Roseivivax isoporae LMG 25204 Genome Sequencing.</title>
        <authorList>
            <person name="Lai Q."/>
            <person name="Li G."/>
            <person name="Shao Z."/>
        </authorList>
    </citation>
    <scope>NUCLEOTIDE SEQUENCE [LARGE SCALE GENOMIC DNA]</scope>
    <source>
        <strain evidence="8 9">LMG 25204</strain>
    </source>
</reference>
<dbReference type="PANTHER" id="PTHR43133:SF25">
    <property type="entry name" value="RNA POLYMERASE SIGMA FACTOR RFAY-RELATED"/>
    <property type="match status" value="1"/>
</dbReference>
<gene>
    <name evidence="8" type="ORF">RISW2_02000</name>
</gene>
<evidence type="ECO:0000259" key="7">
    <source>
        <dbReference type="Pfam" id="PF08281"/>
    </source>
</evidence>
<dbReference type="CDD" id="cd06171">
    <property type="entry name" value="Sigma70_r4"/>
    <property type="match status" value="1"/>
</dbReference>
<dbReference type="InterPro" id="IPR036388">
    <property type="entry name" value="WH-like_DNA-bd_sf"/>
</dbReference>
<dbReference type="InterPro" id="IPR014284">
    <property type="entry name" value="RNA_pol_sigma-70_dom"/>
</dbReference>
<dbReference type="AlphaFoldDB" id="X7F8H2"/>
<evidence type="ECO:0000256" key="1">
    <source>
        <dbReference type="ARBA" id="ARBA00010641"/>
    </source>
</evidence>
<dbReference type="Gene3D" id="1.10.1740.10">
    <property type="match status" value="1"/>
</dbReference>
<dbReference type="GO" id="GO:0003677">
    <property type="term" value="F:DNA binding"/>
    <property type="evidence" value="ECO:0007669"/>
    <property type="project" value="InterPro"/>
</dbReference>
<evidence type="ECO:0000256" key="4">
    <source>
        <dbReference type="ARBA" id="ARBA00023163"/>
    </source>
</evidence>
<evidence type="ECO:0000259" key="6">
    <source>
        <dbReference type="Pfam" id="PF04542"/>
    </source>
</evidence>
<dbReference type="STRING" id="1449351.RISW2_02000"/>
<keyword evidence="2" id="KW-0805">Transcription regulation</keyword>
<dbReference type="eggNOG" id="COG1595">
    <property type="taxonomic scope" value="Bacteria"/>
</dbReference>
<evidence type="ECO:0000256" key="3">
    <source>
        <dbReference type="ARBA" id="ARBA00023082"/>
    </source>
</evidence>
<feature type="region of interest" description="Disordered" evidence="5">
    <location>
        <begin position="1"/>
        <end position="20"/>
    </location>
</feature>